<dbReference type="PROSITE" id="PS50927">
    <property type="entry name" value="BULB_LECTIN"/>
    <property type="match status" value="1"/>
</dbReference>
<dbReference type="EC" id="2.7.11.1" evidence="2"/>
<evidence type="ECO:0000313" key="9">
    <source>
        <dbReference type="Proteomes" id="UP000823388"/>
    </source>
</evidence>
<dbReference type="PANTHER" id="PTHR32444:SF118">
    <property type="entry name" value="OS09G0551150 PROTEIN"/>
    <property type="match status" value="1"/>
</dbReference>
<dbReference type="Pfam" id="PF01453">
    <property type="entry name" value="B_lectin"/>
    <property type="match status" value="1"/>
</dbReference>
<accession>A0A8T0VYN8</accession>
<dbReference type="PANTHER" id="PTHR32444">
    <property type="entry name" value="BULB-TYPE LECTIN DOMAIN-CONTAINING PROTEIN"/>
    <property type="match status" value="1"/>
</dbReference>
<evidence type="ECO:0000256" key="1">
    <source>
        <dbReference type="ARBA" id="ARBA00004479"/>
    </source>
</evidence>
<dbReference type="GO" id="GO:0051707">
    <property type="term" value="P:response to other organism"/>
    <property type="evidence" value="ECO:0007669"/>
    <property type="project" value="UniProtKB-ARBA"/>
</dbReference>
<dbReference type="EMBL" id="CM029039">
    <property type="protein sequence ID" value="KAG2642071.1"/>
    <property type="molecule type" value="Genomic_DNA"/>
</dbReference>
<evidence type="ECO:0000313" key="8">
    <source>
        <dbReference type="EMBL" id="KAG2642071.1"/>
    </source>
</evidence>
<evidence type="ECO:0000256" key="2">
    <source>
        <dbReference type="ARBA" id="ARBA00012513"/>
    </source>
</evidence>
<proteinExistence type="predicted"/>
<keyword evidence="9" id="KW-1185">Reference proteome</keyword>
<evidence type="ECO:0000259" key="7">
    <source>
        <dbReference type="PROSITE" id="PS50927"/>
    </source>
</evidence>
<dbReference type="InterPro" id="IPR001480">
    <property type="entry name" value="Bulb-type_lectin_dom"/>
</dbReference>
<dbReference type="Proteomes" id="UP000823388">
    <property type="component" value="Chromosome 2K"/>
</dbReference>
<keyword evidence="6" id="KW-0732">Signal</keyword>
<gene>
    <name evidence="8" type="ORF">PVAP13_2KG269200</name>
</gene>
<dbReference type="GO" id="GO:0004674">
    <property type="term" value="F:protein serine/threonine kinase activity"/>
    <property type="evidence" value="ECO:0007669"/>
    <property type="project" value="UniProtKB-EC"/>
</dbReference>
<evidence type="ECO:0000256" key="5">
    <source>
        <dbReference type="ARBA" id="ARBA00048679"/>
    </source>
</evidence>
<reference evidence="8" key="1">
    <citation type="submission" date="2020-05" db="EMBL/GenBank/DDBJ databases">
        <title>WGS assembly of Panicum virgatum.</title>
        <authorList>
            <person name="Lovell J.T."/>
            <person name="Jenkins J."/>
            <person name="Shu S."/>
            <person name="Juenger T.E."/>
            <person name="Schmutz J."/>
        </authorList>
    </citation>
    <scope>NUCLEOTIDE SEQUENCE</scope>
    <source>
        <strain evidence="8">AP13</strain>
    </source>
</reference>
<sequence length="183" mass="19890">MGLASLSTLLLLLLSLVPLCTSSDRLAPAKPLIFPDRMVSSNGVFAMGFFSPTNNSSISRFYIGIWYNNVPERTVVWVANRDDPITATPPPSTTLAVTNLSGLVLSDTTSGRIYWSTRNVVAGGASSAVLLNEGNLILRSTNGTVLWQSFDHPTDTILPGMPFRVNYRTRLTGRLVSWKGPEC</sequence>
<evidence type="ECO:0000256" key="6">
    <source>
        <dbReference type="SAM" id="SignalP"/>
    </source>
</evidence>
<comment type="catalytic activity">
    <reaction evidence="5">
        <text>L-seryl-[protein] + ATP = O-phospho-L-seryl-[protein] + ADP + H(+)</text>
        <dbReference type="Rhea" id="RHEA:17989"/>
        <dbReference type="Rhea" id="RHEA-COMP:9863"/>
        <dbReference type="Rhea" id="RHEA-COMP:11604"/>
        <dbReference type="ChEBI" id="CHEBI:15378"/>
        <dbReference type="ChEBI" id="CHEBI:29999"/>
        <dbReference type="ChEBI" id="CHEBI:30616"/>
        <dbReference type="ChEBI" id="CHEBI:83421"/>
        <dbReference type="ChEBI" id="CHEBI:456216"/>
        <dbReference type="EC" id="2.7.11.1"/>
    </reaction>
</comment>
<feature type="signal peptide" evidence="6">
    <location>
        <begin position="1"/>
        <end position="22"/>
    </location>
</feature>
<dbReference type="SUPFAM" id="SSF51110">
    <property type="entry name" value="alpha-D-mannose-specific plant lectins"/>
    <property type="match status" value="1"/>
</dbReference>
<name>A0A8T0VYN8_PANVG</name>
<dbReference type="Gene3D" id="2.90.10.10">
    <property type="entry name" value="Bulb-type lectin domain"/>
    <property type="match status" value="1"/>
</dbReference>
<keyword evidence="3" id="KW-0675">Receptor</keyword>
<evidence type="ECO:0000256" key="4">
    <source>
        <dbReference type="ARBA" id="ARBA00047899"/>
    </source>
</evidence>
<feature type="chain" id="PRO_5035720356" description="non-specific serine/threonine protein kinase" evidence="6">
    <location>
        <begin position="23"/>
        <end position="183"/>
    </location>
</feature>
<dbReference type="GO" id="GO:0016020">
    <property type="term" value="C:membrane"/>
    <property type="evidence" value="ECO:0007669"/>
    <property type="project" value="UniProtKB-SubCell"/>
</dbReference>
<feature type="domain" description="Bulb-type lectin" evidence="7">
    <location>
        <begin position="23"/>
        <end position="151"/>
    </location>
</feature>
<dbReference type="SMART" id="SM00108">
    <property type="entry name" value="B_lectin"/>
    <property type="match status" value="1"/>
</dbReference>
<dbReference type="InterPro" id="IPR036426">
    <property type="entry name" value="Bulb-type_lectin_dom_sf"/>
</dbReference>
<comment type="catalytic activity">
    <reaction evidence="4">
        <text>L-threonyl-[protein] + ATP = O-phospho-L-threonyl-[protein] + ADP + H(+)</text>
        <dbReference type="Rhea" id="RHEA:46608"/>
        <dbReference type="Rhea" id="RHEA-COMP:11060"/>
        <dbReference type="Rhea" id="RHEA-COMP:11605"/>
        <dbReference type="ChEBI" id="CHEBI:15378"/>
        <dbReference type="ChEBI" id="CHEBI:30013"/>
        <dbReference type="ChEBI" id="CHEBI:30616"/>
        <dbReference type="ChEBI" id="CHEBI:61977"/>
        <dbReference type="ChEBI" id="CHEBI:456216"/>
        <dbReference type="EC" id="2.7.11.1"/>
    </reaction>
</comment>
<evidence type="ECO:0000256" key="3">
    <source>
        <dbReference type="ARBA" id="ARBA00023170"/>
    </source>
</evidence>
<dbReference type="CDD" id="cd00028">
    <property type="entry name" value="B_lectin"/>
    <property type="match status" value="1"/>
</dbReference>
<protein>
    <recommendedName>
        <fullName evidence="2">non-specific serine/threonine protein kinase</fullName>
        <ecNumber evidence="2">2.7.11.1</ecNumber>
    </recommendedName>
</protein>
<comment type="subcellular location">
    <subcellularLocation>
        <location evidence="1">Membrane</location>
        <topology evidence="1">Single-pass type I membrane protein</topology>
    </subcellularLocation>
</comment>
<dbReference type="AlphaFoldDB" id="A0A8T0VYN8"/>
<comment type="caution">
    <text evidence="8">The sequence shown here is derived from an EMBL/GenBank/DDBJ whole genome shotgun (WGS) entry which is preliminary data.</text>
</comment>
<organism evidence="8 9">
    <name type="scientific">Panicum virgatum</name>
    <name type="common">Blackwell switchgrass</name>
    <dbReference type="NCBI Taxonomy" id="38727"/>
    <lineage>
        <taxon>Eukaryota</taxon>
        <taxon>Viridiplantae</taxon>
        <taxon>Streptophyta</taxon>
        <taxon>Embryophyta</taxon>
        <taxon>Tracheophyta</taxon>
        <taxon>Spermatophyta</taxon>
        <taxon>Magnoliopsida</taxon>
        <taxon>Liliopsida</taxon>
        <taxon>Poales</taxon>
        <taxon>Poaceae</taxon>
        <taxon>PACMAD clade</taxon>
        <taxon>Panicoideae</taxon>
        <taxon>Panicodae</taxon>
        <taxon>Paniceae</taxon>
        <taxon>Panicinae</taxon>
        <taxon>Panicum</taxon>
        <taxon>Panicum sect. Hiantes</taxon>
    </lineage>
</organism>